<dbReference type="Pfam" id="PF18895">
    <property type="entry name" value="T4SS_pilin"/>
    <property type="match status" value="1"/>
</dbReference>
<feature type="transmembrane region" description="Helical" evidence="1">
    <location>
        <begin position="52"/>
        <end position="76"/>
    </location>
</feature>
<feature type="signal peptide" evidence="2">
    <location>
        <begin position="1"/>
        <end position="19"/>
    </location>
</feature>
<gene>
    <name evidence="3" type="ORF">A2946_01140</name>
</gene>
<dbReference type="EMBL" id="MHLB01000009">
    <property type="protein sequence ID" value="OGZ02535.1"/>
    <property type="molecule type" value="Genomic_DNA"/>
</dbReference>
<evidence type="ECO:0000313" key="4">
    <source>
        <dbReference type="Proteomes" id="UP000178348"/>
    </source>
</evidence>
<keyword evidence="2" id="KW-0732">Signal</keyword>
<dbReference type="AlphaFoldDB" id="A0A1G2CMD1"/>
<evidence type="ECO:0000256" key="1">
    <source>
        <dbReference type="SAM" id="Phobius"/>
    </source>
</evidence>
<feature type="transmembrane region" description="Helical" evidence="1">
    <location>
        <begin position="88"/>
        <end position="109"/>
    </location>
</feature>
<protein>
    <recommendedName>
        <fullName evidence="5">DUF4190 domain-containing protein</fullName>
    </recommendedName>
</protein>
<evidence type="ECO:0000313" key="3">
    <source>
        <dbReference type="EMBL" id="OGZ02535.1"/>
    </source>
</evidence>
<proteinExistence type="predicted"/>
<reference evidence="3 4" key="1">
    <citation type="journal article" date="2016" name="Nat. Commun.">
        <title>Thousands of microbial genomes shed light on interconnected biogeochemical processes in an aquifer system.</title>
        <authorList>
            <person name="Anantharaman K."/>
            <person name="Brown C.T."/>
            <person name="Hug L.A."/>
            <person name="Sharon I."/>
            <person name="Castelle C.J."/>
            <person name="Probst A.J."/>
            <person name="Thomas B.C."/>
            <person name="Singh A."/>
            <person name="Wilkins M.J."/>
            <person name="Karaoz U."/>
            <person name="Brodie E.L."/>
            <person name="Williams K.H."/>
            <person name="Hubbard S.S."/>
            <person name="Banfield J.F."/>
        </authorList>
    </citation>
    <scope>NUCLEOTIDE SEQUENCE [LARGE SCALE GENOMIC DNA]</scope>
</reference>
<keyword evidence="1" id="KW-1133">Transmembrane helix</keyword>
<evidence type="ECO:0000256" key="2">
    <source>
        <dbReference type="SAM" id="SignalP"/>
    </source>
</evidence>
<comment type="caution">
    <text evidence="3">The sequence shown here is derived from an EMBL/GenBank/DDBJ whole genome shotgun (WGS) entry which is preliminary data.</text>
</comment>
<dbReference type="InterPro" id="IPR043993">
    <property type="entry name" value="T4SS_pilin"/>
</dbReference>
<sequence length="199" mass="20690">MKLSVFVLLFLLSFALALAQGSVAPQGTPPAATAEAATQATPSGIVKDVYQFSLMIGGLLAFGAIVFGAIKYTLAAGNPSGQHEGKEWITQALLGLLLLVGATLVLNTINPKLALLELPELVRLEYKPPATGQICAPPKRNVLNKDGVLVCTDVPVMTGCNLIPSPGKSNGCPAATPRCVIDNPDPTNIKFKGKATCVK</sequence>
<name>A0A1G2CMD1_9BACT</name>
<keyword evidence="1" id="KW-0472">Membrane</keyword>
<dbReference type="Proteomes" id="UP000178348">
    <property type="component" value="Unassembled WGS sequence"/>
</dbReference>
<feature type="chain" id="PRO_5009582359" description="DUF4190 domain-containing protein" evidence="2">
    <location>
        <begin position="20"/>
        <end position="199"/>
    </location>
</feature>
<accession>A0A1G2CMD1</accession>
<organism evidence="3 4">
    <name type="scientific">Candidatus Liptonbacteria bacterium RIFCSPLOWO2_01_FULL_53_13</name>
    <dbReference type="NCBI Taxonomy" id="1798651"/>
    <lineage>
        <taxon>Bacteria</taxon>
        <taxon>Candidatus Liptoniibacteriota</taxon>
    </lineage>
</organism>
<evidence type="ECO:0008006" key="5">
    <source>
        <dbReference type="Google" id="ProtNLM"/>
    </source>
</evidence>
<keyword evidence="1" id="KW-0812">Transmembrane</keyword>